<keyword evidence="1" id="KW-0472">Membrane</keyword>
<gene>
    <name evidence="2" type="ORF">WJX75_002462</name>
</gene>
<organism evidence="2 3">
    <name type="scientific">Coccomyxa subellipsoidea</name>
    <dbReference type="NCBI Taxonomy" id="248742"/>
    <lineage>
        <taxon>Eukaryota</taxon>
        <taxon>Viridiplantae</taxon>
        <taxon>Chlorophyta</taxon>
        <taxon>core chlorophytes</taxon>
        <taxon>Trebouxiophyceae</taxon>
        <taxon>Trebouxiophyceae incertae sedis</taxon>
        <taxon>Coccomyxaceae</taxon>
        <taxon>Coccomyxa</taxon>
    </lineage>
</organism>
<accession>A0ABR2YK25</accession>
<keyword evidence="3" id="KW-1185">Reference proteome</keyword>
<comment type="caution">
    <text evidence="2">The sequence shown here is derived from an EMBL/GenBank/DDBJ whole genome shotgun (WGS) entry which is preliminary data.</text>
</comment>
<dbReference type="Proteomes" id="UP001491310">
    <property type="component" value="Unassembled WGS sequence"/>
</dbReference>
<proteinExistence type="predicted"/>
<reference evidence="2 3" key="1">
    <citation type="journal article" date="2024" name="Nat. Commun.">
        <title>Phylogenomics reveals the evolutionary origins of lichenization in chlorophyte algae.</title>
        <authorList>
            <person name="Puginier C."/>
            <person name="Libourel C."/>
            <person name="Otte J."/>
            <person name="Skaloud P."/>
            <person name="Haon M."/>
            <person name="Grisel S."/>
            <person name="Petersen M."/>
            <person name="Berrin J.G."/>
            <person name="Delaux P.M."/>
            <person name="Dal Grande F."/>
            <person name="Keller J."/>
        </authorList>
    </citation>
    <scope>NUCLEOTIDE SEQUENCE [LARGE SCALE GENOMIC DNA]</scope>
    <source>
        <strain evidence="2 3">SAG 216-7</strain>
    </source>
</reference>
<feature type="transmembrane region" description="Helical" evidence="1">
    <location>
        <begin position="455"/>
        <end position="475"/>
    </location>
</feature>
<keyword evidence="1" id="KW-1133">Transmembrane helix</keyword>
<evidence type="ECO:0000313" key="3">
    <source>
        <dbReference type="Proteomes" id="UP001491310"/>
    </source>
</evidence>
<name>A0ABR2YK25_9CHLO</name>
<keyword evidence="1" id="KW-0812">Transmembrane</keyword>
<evidence type="ECO:0000313" key="2">
    <source>
        <dbReference type="EMBL" id="KAK9906469.1"/>
    </source>
</evidence>
<dbReference type="EMBL" id="JALJOT010000010">
    <property type="protein sequence ID" value="KAK9906469.1"/>
    <property type="molecule type" value="Genomic_DNA"/>
</dbReference>
<protein>
    <submittedName>
        <fullName evidence="2">Uncharacterized protein</fullName>
    </submittedName>
</protein>
<sequence length="527" mass="56953">MLTLGAPHRITAQAAVDADERETCWGALDVLRGCSAGMVYHDLQQHCCIPFRALEGMDCLCGEGGERFMGAAIDTMMPGVIDGLAACGVDSPFARMYRKQDACAARVQDVAMPAADEEDIFLLPVDEGDDWVPKITSGLDDGAIRMTPGADIIELPGDDVSDMAYYEMADSLDREMADIDRLWDLFMDGSSQAADLLEDEGVSIDVALDGGRDTFSVSGGSLDVALYDGVLSITDDSSDDVLVYDGVSQVTVRVPDDVDVDVTLGAPEMQEPTLVLADQGSPDADVFNADFADVGGMKQLIGQWMGGLLGGEDQDRMDRGDRDSFLVADDNQSLVGGLSRFLAEILAKLETAYGGAPLDVEISYEMDDAESVPKGETEIDIEIDPELVPALTPQFLDERLRALSDSLNRHPRPSPVRVSDVDFMQIGEELLLQAPSLSNCFNTGICSWLCKHRRMLQYALGVETVLLVALFAFYARISRQAAQAGLDADEESLTVPLIEHAADYTEAGSEKASPLWTLTTKVAFEKQ</sequence>
<evidence type="ECO:0000256" key="1">
    <source>
        <dbReference type="SAM" id="Phobius"/>
    </source>
</evidence>